<evidence type="ECO:0000313" key="3">
    <source>
        <dbReference type="Proteomes" id="UP001247805"/>
    </source>
</evidence>
<evidence type="ECO:0000259" key="1">
    <source>
        <dbReference type="Pfam" id="PF09899"/>
    </source>
</evidence>
<feature type="domain" description="DUF2126" evidence="1">
    <location>
        <begin position="1"/>
        <end position="251"/>
    </location>
</feature>
<organism evidence="2 3">
    <name type="scientific">Paraglaciecola aquimarina</name>
    <dbReference type="NCBI Taxonomy" id="1235557"/>
    <lineage>
        <taxon>Bacteria</taxon>
        <taxon>Pseudomonadati</taxon>
        <taxon>Pseudomonadota</taxon>
        <taxon>Gammaproteobacteria</taxon>
        <taxon>Alteromonadales</taxon>
        <taxon>Alteromonadaceae</taxon>
        <taxon>Paraglaciecola</taxon>
    </lineage>
</organism>
<proteinExistence type="predicted"/>
<dbReference type="EMBL" id="JAWDIO010000002">
    <property type="protein sequence ID" value="MDU0354696.1"/>
    <property type="molecule type" value="Genomic_DNA"/>
</dbReference>
<accession>A0ABU3SXG4</accession>
<dbReference type="Pfam" id="PF09899">
    <property type="entry name" value="DUF2126"/>
    <property type="match status" value="1"/>
</dbReference>
<reference evidence="2 3" key="1">
    <citation type="submission" date="2023-10" db="EMBL/GenBank/DDBJ databases">
        <title>Glaciecola aquimarina strain GGW-M5 nov., isolated from a coastal seawater.</title>
        <authorList>
            <person name="Bayburt H."/>
            <person name="Kim J.M."/>
            <person name="Choi B.J."/>
            <person name="Jeon C.O."/>
        </authorList>
    </citation>
    <scope>NUCLEOTIDE SEQUENCE [LARGE SCALE GENOMIC DNA]</scope>
    <source>
        <strain evidence="2 3">KCTC 32108</strain>
    </source>
</reference>
<dbReference type="Proteomes" id="UP001247805">
    <property type="component" value="Unassembled WGS sequence"/>
</dbReference>
<comment type="caution">
    <text evidence="2">The sequence shown here is derived from an EMBL/GenBank/DDBJ whole genome shotgun (WGS) entry which is preliminary data.</text>
</comment>
<gene>
    <name evidence="2" type="ORF">RS130_12905</name>
</gene>
<name>A0ABU3SXG4_9ALTE</name>
<dbReference type="InterPro" id="IPR018667">
    <property type="entry name" value="DUF2126"/>
</dbReference>
<protein>
    <submittedName>
        <fullName evidence="2">Transglutaminase family protein</fullName>
    </submittedName>
</protein>
<evidence type="ECO:0000313" key="2">
    <source>
        <dbReference type="EMBL" id="MDU0354696.1"/>
    </source>
</evidence>
<sequence length="256" mass="29520">MVRWNTELHDKFLLPHFVKEDIGEICRDLQRAGYNIKADWFEPFYEFRFPQCGVREVEQIQLELRSAIEPWHVMGEESTSSGTARYVDSSLERVQVKVTNMPTDRYLIACNGRRIPLKQTKTKGEYVAGIRFRAWQPPSALHPTIGVHAPLVIDVFDTWTGRSVGGFTYHVSHPGGRNPETFPVNAFEAEGRRIARFWDHGHTPAIRDEDAPATSQVEVQHRFVEHDGDNDFVIPDEEPINKDYPNTLDLRRKPLI</sequence>
<keyword evidence="3" id="KW-1185">Reference proteome</keyword>